<name>A0A448W9R5_9PLAT</name>
<organism evidence="2 3">
    <name type="scientific">Protopolystoma xenopodis</name>
    <dbReference type="NCBI Taxonomy" id="117903"/>
    <lineage>
        <taxon>Eukaryota</taxon>
        <taxon>Metazoa</taxon>
        <taxon>Spiralia</taxon>
        <taxon>Lophotrochozoa</taxon>
        <taxon>Platyhelminthes</taxon>
        <taxon>Monogenea</taxon>
        <taxon>Polyopisthocotylea</taxon>
        <taxon>Polystomatidea</taxon>
        <taxon>Polystomatidae</taxon>
        <taxon>Protopolystoma</taxon>
    </lineage>
</organism>
<keyword evidence="1" id="KW-0472">Membrane</keyword>
<reference evidence="2" key="1">
    <citation type="submission" date="2018-11" db="EMBL/GenBank/DDBJ databases">
        <authorList>
            <consortium name="Pathogen Informatics"/>
        </authorList>
    </citation>
    <scope>NUCLEOTIDE SEQUENCE</scope>
</reference>
<keyword evidence="3" id="KW-1185">Reference proteome</keyword>
<evidence type="ECO:0008006" key="4">
    <source>
        <dbReference type="Google" id="ProtNLM"/>
    </source>
</evidence>
<dbReference type="Gene3D" id="3.30.70.330">
    <property type="match status" value="1"/>
</dbReference>
<dbReference type="AlphaFoldDB" id="A0A448W9R5"/>
<keyword evidence="1" id="KW-0812">Transmembrane</keyword>
<sequence>MENSRVYIPPPLRSKCTTSGLKNKDSLNSIKGCSEQRNSLPSHDIILSDKSLSFNESNSSKRLDYKDDPNDTLAHLADGFIHLKLDDFPHGLNDNIESQDSFDPTNSLYDSCESNTSKVDKTNFYDFQHILELYGFPKEWGTSDVESVICSFETKGFVLKWVDDSHCLAVFSSISEAKRALDVLPSFFVNARKMENASDLSKIKLAKSPGDWSMPYKRRPATDSRTARRIISHHLGLTSIHIPPTAAAKEREIKAAMRLDIERRAAEEAKRKLLNHPYHNSANIFMQNLVHIVESSSLNPTCIVLSFPPMPPVGLWKRNHFHHWYKVQFLGLLIYTLLPLFFLPACQLAAAKRQHHCLGVLNLAA</sequence>
<comment type="caution">
    <text evidence="2">The sequence shown here is derived from an EMBL/GenBank/DDBJ whole genome shotgun (WGS) entry which is preliminary data.</text>
</comment>
<proteinExistence type="predicted"/>
<dbReference type="PANTHER" id="PTHR21678:SF0">
    <property type="entry name" value="C3H1-TYPE DOMAIN-CONTAINING PROTEIN"/>
    <property type="match status" value="1"/>
</dbReference>
<dbReference type="OrthoDB" id="5418203at2759"/>
<evidence type="ECO:0000256" key="1">
    <source>
        <dbReference type="SAM" id="Phobius"/>
    </source>
</evidence>
<protein>
    <recommendedName>
        <fullName evidence="4">Nuclear cap-binding protein subunit 3</fullName>
    </recommendedName>
</protein>
<keyword evidence="1" id="KW-1133">Transmembrane helix</keyword>
<dbReference type="PANTHER" id="PTHR21678">
    <property type="entry name" value="GROWTH INHIBITION AND DIFFERENTIATION RELATED PROTEIN 88"/>
    <property type="match status" value="1"/>
</dbReference>
<dbReference type="InterPro" id="IPR012677">
    <property type="entry name" value="Nucleotide-bd_a/b_plait_sf"/>
</dbReference>
<evidence type="ECO:0000313" key="3">
    <source>
        <dbReference type="Proteomes" id="UP000784294"/>
    </source>
</evidence>
<dbReference type="EMBL" id="CAAALY010000104">
    <property type="protein sequence ID" value="VEL06609.1"/>
    <property type="molecule type" value="Genomic_DNA"/>
</dbReference>
<accession>A0A448W9R5</accession>
<dbReference type="InterPro" id="IPR039884">
    <property type="entry name" value="R3HC1/R3HCL"/>
</dbReference>
<evidence type="ECO:0000313" key="2">
    <source>
        <dbReference type="EMBL" id="VEL06609.1"/>
    </source>
</evidence>
<feature type="transmembrane region" description="Helical" evidence="1">
    <location>
        <begin position="327"/>
        <end position="346"/>
    </location>
</feature>
<gene>
    <name evidence="2" type="ORF">PXEA_LOCUS49</name>
</gene>
<dbReference type="Proteomes" id="UP000784294">
    <property type="component" value="Unassembled WGS sequence"/>
</dbReference>